<proteinExistence type="predicted"/>
<protein>
    <submittedName>
        <fullName evidence="2">Unnamed protein product</fullName>
    </submittedName>
</protein>
<feature type="region of interest" description="Disordered" evidence="1">
    <location>
        <begin position="57"/>
        <end position="86"/>
    </location>
</feature>
<dbReference type="EMBL" id="BSXU01005702">
    <property type="protein sequence ID" value="GMG55512.1"/>
    <property type="molecule type" value="Genomic_DNA"/>
</dbReference>
<reference evidence="2" key="1">
    <citation type="submission" date="2023-04" db="EMBL/GenBank/DDBJ databases">
        <title>Ambrosiozyma monospora NBRC 1965.</title>
        <authorList>
            <person name="Ichikawa N."/>
            <person name="Sato H."/>
            <person name="Tonouchi N."/>
        </authorList>
    </citation>
    <scope>NUCLEOTIDE SEQUENCE</scope>
    <source>
        <strain evidence="2">NBRC 1965</strain>
    </source>
</reference>
<feature type="compositionally biased region" description="Low complexity" evidence="1">
    <location>
        <begin position="61"/>
        <end position="80"/>
    </location>
</feature>
<keyword evidence="3" id="KW-1185">Reference proteome</keyword>
<sequence length="86" mass="9569">MVQNVTQGFNGSQQQQRIISRLPLNNFYDVPMRIRSNADLSHRFPEFFKLVDSIKSSVPRSSSSSGSTSVSSTTTTTTTTHDSNQK</sequence>
<name>A0A9W6Z4C6_AMBMO</name>
<organism evidence="2 3">
    <name type="scientific">Ambrosiozyma monospora</name>
    <name type="common">Yeast</name>
    <name type="synonym">Endomycopsis monosporus</name>
    <dbReference type="NCBI Taxonomy" id="43982"/>
    <lineage>
        <taxon>Eukaryota</taxon>
        <taxon>Fungi</taxon>
        <taxon>Dikarya</taxon>
        <taxon>Ascomycota</taxon>
        <taxon>Saccharomycotina</taxon>
        <taxon>Pichiomycetes</taxon>
        <taxon>Pichiales</taxon>
        <taxon>Pichiaceae</taxon>
        <taxon>Ambrosiozyma</taxon>
    </lineage>
</organism>
<evidence type="ECO:0000313" key="2">
    <source>
        <dbReference type="EMBL" id="GMG55512.1"/>
    </source>
</evidence>
<comment type="caution">
    <text evidence="2">The sequence shown here is derived from an EMBL/GenBank/DDBJ whole genome shotgun (WGS) entry which is preliminary data.</text>
</comment>
<evidence type="ECO:0000256" key="1">
    <source>
        <dbReference type="SAM" id="MobiDB-lite"/>
    </source>
</evidence>
<gene>
    <name evidence="2" type="ORF">Amon01_000758700</name>
</gene>
<evidence type="ECO:0000313" key="3">
    <source>
        <dbReference type="Proteomes" id="UP001165063"/>
    </source>
</evidence>
<accession>A0A9W6Z4C6</accession>
<dbReference type="Proteomes" id="UP001165063">
    <property type="component" value="Unassembled WGS sequence"/>
</dbReference>
<dbReference type="AlphaFoldDB" id="A0A9W6Z4C6"/>